<dbReference type="PANTHER" id="PTHR15460">
    <property type="entry name" value="PEROXISOMAL MEMBRANE PROTEIN 4"/>
    <property type="match status" value="1"/>
</dbReference>
<dbReference type="EMBL" id="HBIT01002625">
    <property type="protein sequence ID" value="CAE0615238.1"/>
    <property type="molecule type" value="Transcribed_RNA"/>
</dbReference>
<gene>
    <name evidence="1" type="ORF">OMAR00292_LOCUS1113</name>
</gene>
<proteinExistence type="predicted"/>
<reference evidence="1" key="1">
    <citation type="submission" date="2021-01" db="EMBL/GenBank/DDBJ databases">
        <authorList>
            <person name="Corre E."/>
            <person name="Pelletier E."/>
            <person name="Niang G."/>
            <person name="Scheremetjew M."/>
            <person name="Finn R."/>
            <person name="Kale V."/>
            <person name="Holt S."/>
            <person name="Cochrane G."/>
            <person name="Meng A."/>
            <person name="Brown T."/>
            <person name="Cohen L."/>
        </authorList>
    </citation>
    <scope>NUCLEOTIDE SEQUENCE</scope>
    <source>
        <strain evidence="1">CCMP1795</strain>
    </source>
</reference>
<evidence type="ECO:0000313" key="1">
    <source>
        <dbReference type="EMBL" id="CAE0615238.1"/>
    </source>
</evidence>
<dbReference type="GO" id="GO:0005778">
    <property type="term" value="C:peroxisomal membrane"/>
    <property type="evidence" value="ECO:0007669"/>
    <property type="project" value="TreeGrafter"/>
</dbReference>
<protein>
    <recommendedName>
        <fullName evidence="2">Peroxisomal membrane protein 4</fullName>
    </recommendedName>
</protein>
<evidence type="ECO:0008006" key="2">
    <source>
        <dbReference type="Google" id="ProtNLM"/>
    </source>
</evidence>
<organism evidence="1">
    <name type="scientific">Oxyrrhis marina</name>
    <name type="common">Dinoflagellate</name>
    <dbReference type="NCBI Taxonomy" id="2969"/>
    <lineage>
        <taxon>Eukaryota</taxon>
        <taxon>Sar</taxon>
        <taxon>Alveolata</taxon>
        <taxon>Dinophyceae</taxon>
        <taxon>Oxyrrhinales</taxon>
        <taxon>Oxyrrhinaceae</taxon>
        <taxon>Oxyrrhis</taxon>
    </lineage>
</organism>
<name>A0A7S3UKD2_OXYMA</name>
<sequence length="226" mass="24838">MAASIVAVTNTALEVLPPEVRAIAHAFMYATRIRLVDGLVKAVLYSNKTWSQEGESIIKLTWEHGSQLAAFACMYKAANRLVGAVTGGTTGGGHQVHAAVAGFLGGWMVWGRYSKFNETLNLYLYGRVLYALAQTAQARGYLPKSETLPAGSGYRWWSAIVWMIVMYQFERGQKKHPIQSSLYSSMDYLYHKSDGVGFQAWGAKLGRGAEIMPLAVIAVVLAKLRQ</sequence>
<dbReference type="PANTHER" id="PTHR15460:SF3">
    <property type="entry name" value="PEROXISOMAL MEMBRANE PROTEIN 4"/>
    <property type="match status" value="1"/>
</dbReference>
<accession>A0A7S3UKD2</accession>
<dbReference type="InterPro" id="IPR019531">
    <property type="entry name" value="Pmp4"/>
</dbReference>
<dbReference type="AlphaFoldDB" id="A0A7S3UKD2"/>